<dbReference type="Pfam" id="PF01979">
    <property type="entry name" value="Amidohydro_1"/>
    <property type="match status" value="1"/>
</dbReference>
<sequence>MAATAQAHEADTGWQNAPATKAEEKPTPTPKRLTLFRGATLIDGNGGAARPNMSILVEGDRIKAVRPDAETARFKGDIVDASRLHVLPGLIDTHEHLATSPDRIWAEAQMKRDLYGGITAVRDMAGDVRALGELSRASLLGEIPGPDIHYAALMAGPSFFDDPRTIAAAQGARPGGTAWMQAVDDRTDMALAVARSRGTGATGLKIYANLSGDMVRKITEEAHRQGFPVWAHSQVSPATPAEVVAAGPDVISHMCAFGWQASARRPQSYRDRVPVDPAPFAKGDNAEMAALFREMKRNGIVMDATLRVYVEGDKRAAESGKPSYCPADIAYRLTNQAWREGVLISAGTDGMTDAKDPYSALHEELELLADKAGLPPSDVIRAATSIAARTIAQEKEMGSIEPGKLANLVFVAKDPLEDVSNLRSVVFTVKRGTLYRREDYKPGMGQ</sequence>
<dbReference type="InterPro" id="IPR006680">
    <property type="entry name" value="Amidohydro-rel"/>
</dbReference>
<evidence type="ECO:0000256" key="1">
    <source>
        <dbReference type="SAM" id="MobiDB-lite"/>
    </source>
</evidence>
<dbReference type="Gene3D" id="3.40.50.10910">
    <property type="entry name" value="Amidohydrolase"/>
    <property type="match status" value="1"/>
</dbReference>
<dbReference type="Proteomes" id="UP000706039">
    <property type="component" value="Unassembled WGS sequence"/>
</dbReference>
<evidence type="ECO:0000313" key="3">
    <source>
        <dbReference type="EMBL" id="MBY8820901.1"/>
    </source>
</evidence>
<keyword evidence="4" id="KW-1185">Reference proteome</keyword>
<feature type="domain" description="Amidohydrolase-related" evidence="2">
    <location>
        <begin position="86"/>
        <end position="433"/>
    </location>
</feature>
<dbReference type="Gene3D" id="2.30.40.10">
    <property type="entry name" value="Urease, subunit C, domain 1"/>
    <property type="match status" value="1"/>
</dbReference>
<dbReference type="SUPFAM" id="SSF51556">
    <property type="entry name" value="Metallo-dependent hydrolases"/>
    <property type="match status" value="1"/>
</dbReference>
<dbReference type="EMBL" id="JAINVV010000001">
    <property type="protein sequence ID" value="MBY8820901.1"/>
    <property type="molecule type" value="Genomic_DNA"/>
</dbReference>
<reference evidence="3 4" key="1">
    <citation type="submission" date="2021-08" db="EMBL/GenBank/DDBJ databases">
        <authorList>
            <person name="Tuo L."/>
        </authorList>
    </citation>
    <scope>NUCLEOTIDE SEQUENCE [LARGE SCALE GENOMIC DNA]</scope>
    <source>
        <strain evidence="3 4">JCM 31229</strain>
    </source>
</reference>
<accession>A0ABS7PHX6</accession>
<proteinExistence type="predicted"/>
<comment type="caution">
    <text evidence="3">The sequence shown here is derived from an EMBL/GenBank/DDBJ whole genome shotgun (WGS) entry which is preliminary data.</text>
</comment>
<organism evidence="3 4">
    <name type="scientific">Sphingomonas colocasiae</name>
    <dbReference type="NCBI Taxonomy" id="1848973"/>
    <lineage>
        <taxon>Bacteria</taxon>
        <taxon>Pseudomonadati</taxon>
        <taxon>Pseudomonadota</taxon>
        <taxon>Alphaproteobacteria</taxon>
        <taxon>Sphingomonadales</taxon>
        <taxon>Sphingomonadaceae</taxon>
        <taxon>Sphingomonas</taxon>
    </lineage>
</organism>
<protein>
    <submittedName>
        <fullName evidence="3">Amidohydrolase family protein</fullName>
    </submittedName>
</protein>
<gene>
    <name evidence="3" type="ORF">K7G82_01280</name>
</gene>
<dbReference type="PANTHER" id="PTHR43135:SF3">
    <property type="entry name" value="ALPHA-D-RIBOSE 1-METHYLPHOSPHONATE 5-TRIPHOSPHATE DIPHOSPHATASE"/>
    <property type="match status" value="1"/>
</dbReference>
<feature type="region of interest" description="Disordered" evidence="1">
    <location>
        <begin position="1"/>
        <end position="31"/>
    </location>
</feature>
<dbReference type="SUPFAM" id="SSF51338">
    <property type="entry name" value="Composite domain of metallo-dependent hydrolases"/>
    <property type="match status" value="1"/>
</dbReference>
<dbReference type="PANTHER" id="PTHR43135">
    <property type="entry name" value="ALPHA-D-RIBOSE 1-METHYLPHOSPHONATE 5-TRIPHOSPHATE DIPHOSPHATASE"/>
    <property type="match status" value="1"/>
</dbReference>
<evidence type="ECO:0000259" key="2">
    <source>
        <dbReference type="Pfam" id="PF01979"/>
    </source>
</evidence>
<dbReference type="InterPro" id="IPR051781">
    <property type="entry name" value="Metallo-dep_Hydrolase"/>
</dbReference>
<name>A0ABS7PHX6_9SPHN</name>
<dbReference type="Gene3D" id="3.30.110.90">
    <property type="entry name" value="Amidohydrolase"/>
    <property type="match status" value="1"/>
</dbReference>
<dbReference type="InterPro" id="IPR011059">
    <property type="entry name" value="Metal-dep_hydrolase_composite"/>
</dbReference>
<dbReference type="InterPro" id="IPR032466">
    <property type="entry name" value="Metal_Hydrolase"/>
</dbReference>
<evidence type="ECO:0000313" key="4">
    <source>
        <dbReference type="Proteomes" id="UP000706039"/>
    </source>
</evidence>
<dbReference type="Gene3D" id="1.20.58.520">
    <property type="entry name" value="Amidohydrolase"/>
    <property type="match status" value="1"/>
</dbReference>